<dbReference type="OrthoDB" id="7425275at2"/>
<dbReference type="EMBL" id="CP016591">
    <property type="protein sequence ID" value="ANY20282.1"/>
    <property type="molecule type" value="Genomic_DNA"/>
</dbReference>
<evidence type="ECO:0000313" key="3">
    <source>
        <dbReference type="Proteomes" id="UP000092932"/>
    </source>
</evidence>
<accession>A0A1B2ADP4</accession>
<evidence type="ECO:0000313" key="2">
    <source>
        <dbReference type="EMBL" id="ANY20282.1"/>
    </source>
</evidence>
<dbReference type="InterPro" id="IPR037401">
    <property type="entry name" value="SnoaL-like"/>
</dbReference>
<sequence length="146" mass="16299">MLWGRGRKSKTLVTRFVAATNAHDVETMRTMVTDDYTYIDSWHEGVSGREAVMDGAQRLFDADPGFRIDVETISYSEPFVLLRGWANSSVAEFGRRRAVWRARCENGLIAEWQSWAEGGPPAFNRRYSAGPVMDMSQQASGDSAAA</sequence>
<protein>
    <submittedName>
        <fullName evidence="2">SnoaL-like domain protein</fullName>
    </submittedName>
</protein>
<dbReference type="AlphaFoldDB" id="A0A1B2ADP4"/>
<dbReference type="InterPro" id="IPR032710">
    <property type="entry name" value="NTF2-like_dom_sf"/>
</dbReference>
<name>A0A1B2ADP4_9SPHN</name>
<evidence type="ECO:0000259" key="1">
    <source>
        <dbReference type="Pfam" id="PF12680"/>
    </source>
</evidence>
<dbReference type="RefSeq" id="WP_067678710.1">
    <property type="nucleotide sequence ID" value="NZ_CP016591.1"/>
</dbReference>
<gene>
    <name evidence="2" type="ORF">A6F68_01772</name>
</gene>
<dbReference type="Proteomes" id="UP000092932">
    <property type="component" value="Chromosome"/>
</dbReference>
<dbReference type="SUPFAM" id="SSF54427">
    <property type="entry name" value="NTF2-like"/>
    <property type="match status" value="1"/>
</dbReference>
<proteinExistence type="predicted"/>
<dbReference type="Pfam" id="PF12680">
    <property type="entry name" value="SnoaL_2"/>
    <property type="match status" value="1"/>
</dbReference>
<dbReference type="KEGG" id="ado:A6F68_01772"/>
<dbReference type="STRING" id="692370.A6F68_01772"/>
<dbReference type="Gene3D" id="3.10.450.50">
    <property type="match status" value="1"/>
</dbReference>
<organism evidence="2 3">
    <name type="scientific">Tsuneonella dongtanensis</name>
    <dbReference type="NCBI Taxonomy" id="692370"/>
    <lineage>
        <taxon>Bacteria</taxon>
        <taxon>Pseudomonadati</taxon>
        <taxon>Pseudomonadota</taxon>
        <taxon>Alphaproteobacteria</taxon>
        <taxon>Sphingomonadales</taxon>
        <taxon>Erythrobacteraceae</taxon>
        <taxon>Tsuneonella</taxon>
    </lineage>
</organism>
<feature type="domain" description="SnoaL-like" evidence="1">
    <location>
        <begin position="13"/>
        <end position="112"/>
    </location>
</feature>
<reference evidence="2 3" key="1">
    <citation type="submission" date="2016-07" db="EMBL/GenBank/DDBJ databases">
        <title>Complete genome sequence of Altererythrobacter dongtanensis KCTC 22672, a type strain with esterase isolated from tidal flat.</title>
        <authorList>
            <person name="Cheng H."/>
            <person name="Wu Y.-H."/>
            <person name="Zhou P."/>
            <person name="Huo Y.-Y."/>
            <person name="Wang C.-S."/>
            <person name="Xu X.-W."/>
        </authorList>
    </citation>
    <scope>NUCLEOTIDE SEQUENCE [LARGE SCALE GENOMIC DNA]</scope>
    <source>
        <strain evidence="2 3">KCTC 22672</strain>
    </source>
</reference>
<keyword evidence="3" id="KW-1185">Reference proteome</keyword>